<dbReference type="AlphaFoldDB" id="A0A1Y2HAM7"/>
<evidence type="ECO:0000313" key="1">
    <source>
        <dbReference type="EMBL" id="ORZ31648.1"/>
    </source>
</evidence>
<organism evidence="1 2">
    <name type="scientific">Catenaria anguillulae PL171</name>
    <dbReference type="NCBI Taxonomy" id="765915"/>
    <lineage>
        <taxon>Eukaryota</taxon>
        <taxon>Fungi</taxon>
        <taxon>Fungi incertae sedis</taxon>
        <taxon>Blastocladiomycota</taxon>
        <taxon>Blastocladiomycetes</taxon>
        <taxon>Blastocladiales</taxon>
        <taxon>Catenariaceae</taxon>
        <taxon>Catenaria</taxon>
    </lineage>
</organism>
<evidence type="ECO:0000313" key="2">
    <source>
        <dbReference type="Proteomes" id="UP000193411"/>
    </source>
</evidence>
<protein>
    <submittedName>
        <fullName evidence="1">Uncharacterized protein</fullName>
    </submittedName>
</protein>
<comment type="caution">
    <text evidence="1">The sequence shown here is derived from an EMBL/GenBank/DDBJ whole genome shotgun (WGS) entry which is preliminary data.</text>
</comment>
<dbReference type="EMBL" id="MCFL01000057">
    <property type="protein sequence ID" value="ORZ31648.1"/>
    <property type="molecule type" value="Genomic_DNA"/>
</dbReference>
<proteinExistence type="predicted"/>
<dbReference type="Proteomes" id="UP000193411">
    <property type="component" value="Unassembled WGS sequence"/>
</dbReference>
<keyword evidence="2" id="KW-1185">Reference proteome</keyword>
<reference evidence="1 2" key="1">
    <citation type="submission" date="2016-07" db="EMBL/GenBank/DDBJ databases">
        <title>Pervasive Adenine N6-methylation of Active Genes in Fungi.</title>
        <authorList>
            <consortium name="DOE Joint Genome Institute"/>
            <person name="Mondo S.J."/>
            <person name="Dannebaum R.O."/>
            <person name="Kuo R.C."/>
            <person name="Labutti K."/>
            <person name="Haridas S."/>
            <person name="Kuo A."/>
            <person name="Salamov A."/>
            <person name="Ahrendt S.R."/>
            <person name="Lipzen A."/>
            <person name="Sullivan W."/>
            <person name="Andreopoulos W.B."/>
            <person name="Clum A."/>
            <person name="Lindquist E."/>
            <person name="Daum C."/>
            <person name="Ramamoorthy G.K."/>
            <person name="Gryganskyi A."/>
            <person name="Culley D."/>
            <person name="Magnuson J.K."/>
            <person name="James T.Y."/>
            <person name="O'Malley M.A."/>
            <person name="Stajich J.E."/>
            <person name="Spatafora J.W."/>
            <person name="Visel A."/>
            <person name="Grigoriev I.V."/>
        </authorList>
    </citation>
    <scope>NUCLEOTIDE SEQUENCE [LARGE SCALE GENOMIC DNA]</scope>
    <source>
        <strain evidence="1 2">PL171</strain>
    </source>
</reference>
<accession>A0A1Y2HAM7</accession>
<sequence length="63" mass="7112">MCLLLVNHRPDSISRGIDRMANRGIGRFESTIFLHIHFLASRDSNSFSQSIPSHSHCNHALPL</sequence>
<name>A0A1Y2HAM7_9FUNG</name>
<gene>
    <name evidence="1" type="ORF">BCR44DRAFT_1441923</name>
</gene>